<keyword evidence="2" id="KW-1185">Reference proteome</keyword>
<dbReference type="Proteomes" id="UP001497680">
    <property type="component" value="Unassembled WGS sequence"/>
</dbReference>
<evidence type="ECO:0000313" key="2">
    <source>
        <dbReference type="Proteomes" id="UP001497680"/>
    </source>
</evidence>
<evidence type="ECO:0000313" key="1">
    <source>
        <dbReference type="EMBL" id="KAI6088087.1"/>
    </source>
</evidence>
<protein>
    <submittedName>
        <fullName evidence="1">Uncharacterized protein</fullName>
    </submittedName>
</protein>
<proteinExistence type="predicted"/>
<organism evidence="1 2">
    <name type="scientific">Hypoxylon rubiginosum</name>
    <dbReference type="NCBI Taxonomy" id="110542"/>
    <lineage>
        <taxon>Eukaryota</taxon>
        <taxon>Fungi</taxon>
        <taxon>Dikarya</taxon>
        <taxon>Ascomycota</taxon>
        <taxon>Pezizomycotina</taxon>
        <taxon>Sordariomycetes</taxon>
        <taxon>Xylariomycetidae</taxon>
        <taxon>Xylariales</taxon>
        <taxon>Hypoxylaceae</taxon>
        <taxon>Hypoxylon</taxon>
    </lineage>
</organism>
<comment type="caution">
    <text evidence="1">The sequence shown here is derived from an EMBL/GenBank/DDBJ whole genome shotgun (WGS) entry which is preliminary data.</text>
</comment>
<sequence>MLSSTARERATVRDMLVLTEKATCLFQFAEHKGTKPYVVFGSTNPTAAVMALAWAIENLKNLEPYYQGWFQDGYSDEEVTIAGCALFPILRYAKELHGRDLVVEEPGLSNFSWIYSAFMERESAKIPEGFYH</sequence>
<dbReference type="EMBL" id="MU394303">
    <property type="protein sequence ID" value="KAI6088087.1"/>
    <property type="molecule type" value="Genomic_DNA"/>
</dbReference>
<reference evidence="1 2" key="1">
    <citation type="journal article" date="2022" name="New Phytol.">
        <title>Ecological generalism drives hyperdiversity of secondary metabolite gene clusters in xylarialean endophytes.</title>
        <authorList>
            <person name="Franco M.E.E."/>
            <person name="Wisecaver J.H."/>
            <person name="Arnold A.E."/>
            <person name="Ju Y.M."/>
            <person name="Slot J.C."/>
            <person name="Ahrendt S."/>
            <person name="Moore L.P."/>
            <person name="Eastman K.E."/>
            <person name="Scott K."/>
            <person name="Konkel Z."/>
            <person name="Mondo S.J."/>
            <person name="Kuo A."/>
            <person name="Hayes R.D."/>
            <person name="Haridas S."/>
            <person name="Andreopoulos B."/>
            <person name="Riley R."/>
            <person name="LaButti K."/>
            <person name="Pangilinan J."/>
            <person name="Lipzen A."/>
            <person name="Amirebrahimi M."/>
            <person name="Yan J."/>
            <person name="Adam C."/>
            <person name="Keymanesh K."/>
            <person name="Ng V."/>
            <person name="Louie K."/>
            <person name="Northen T."/>
            <person name="Drula E."/>
            <person name="Henrissat B."/>
            <person name="Hsieh H.M."/>
            <person name="Youens-Clark K."/>
            <person name="Lutzoni F."/>
            <person name="Miadlikowska J."/>
            <person name="Eastwood D.C."/>
            <person name="Hamelin R.C."/>
            <person name="Grigoriev I.V."/>
            <person name="U'Ren J.M."/>
        </authorList>
    </citation>
    <scope>NUCLEOTIDE SEQUENCE [LARGE SCALE GENOMIC DNA]</scope>
    <source>
        <strain evidence="1 2">ER1909</strain>
    </source>
</reference>
<name>A0ACC0D5Y4_9PEZI</name>
<gene>
    <name evidence="1" type="ORF">F4821DRAFT_95078</name>
</gene>
<accession>A0ACC0D5Y4</accession>